<dbReference type="PIRSF" id="PIRSF001553">
    <property type="entry name" value="SucCS_alpha"/>
    <property type="match status" value="1"/>
</dbReference>
<dbReference type="GO" id="GO:0006099">
    <property type="term" value="P:tricarboxylic acid cycle"/>
    <property type="evidence" value="ECO:0007669"/>
    <property type="project" value="TreeGrafter"/>
</dbReference>
<dbReference type="Gene3D" id="3.40.50.261">
    <property type="entry name" value="Succinyl-CoA synthetase domains"/>
    <property type="match status" value="1"/>
</dbReference>
<dbReference type="SUPFAM" id="SSF51735">
    <property type="entry name" value="NAD(P)-binding Rossmann-fold domains"/>
    <property type="match status" value="1"/>
</dbReference>
<dbReference type="GO" id="GO:0000166">
    <property type="term" value="F:nucleotide binding"/>
    <property type="evidence" value="ECO:0007669"/>
    <property type="project" value="UniProtKB-KW"/>
</dbReference>
<keyword evidence="1" id="KW-0436">Ligase</keyword>
<keyword evidence="2" id="KW-0547">Nucleotide-binding</keyword>
<dbReference type="PANTHER" id="PTHR11117:SF2">
    <property type="entry name" value="SUCCINATE--COA LIGASE [ADP_GDP-FORMING] SUBUNIT ALPHA, MITOCHONDRIAL"/>
    <property type="match status" value="1"/>
</dbReference>
<dbReference type="GO" id="GO:0009361">
    <property type="term" value="C:succinate-CoA ligase complex (ADP-forming)"/>
    <property type="evidence" value="ECO:0007669"/>
    <property type="project" value="TreeGrafter"/>
</dbReference>
<dbReference type="PANTHER" id="PTHR11117">
    <property type="entry name" value="SUCCINYL-COA LIGASE SUBUNIT ALPHA"/>
    <property type="match status" value="1"/>
</dbReference>
<dbReference type="AlphaFoldDB" id="A0A7C3ZKE8"/>
<dbReference type="GO" id="GO:0004775">
    <property type="term" value="F:succinate-CoA ligase (ADP-forming) activity"/>
    <property type="evidence" value="ECO:0007669"/>
    <property type="project" value="TreeGrafter"/>
</dbReference>
<reference evidence="5" key="1">
    <citation type="journal article" date="2020" name="mSystems">
        <title>Genome- and Community-Level Interaction Insights into Carbon Utilization and Element Cycling Functions of Hydrothermarchaeota in Hydrothermal Sediment.</title>
        <authorList>
            <person name="Zhou Z."/>
            <person name="Liu Y."/>
            <person name="Xu W."/>
            <person name="Pan J."/>
            <person name="Luo Z.H."/>
            <person name="Li M."/>
        </authorList>
    </citation>
    <scope>NUCLEOTIDE SEQUENCE [LARGE SCALE GENOMIC DNA]</scope>
    <source>
        <strain evidence="5">SpSt-374</strain>
    </source>
</reference>
<name>A0A7C3ZKE8_9CYAN</name>
<gene>
    <name evidence="5" type="ORF">ENR15_12440</name>
</gene>
<dbReference type="SUPFAM" id="SSF52210">
    <property type="entry name" value="Succinyl-CoA synthetase domains"/>
    <property type="match status" value="1"/>
</dbReference>
<dbReference type="InterPro" id="IPR005810">
    <property type="entry name" value="CoA_lig_alpha"/>
</dbReference>
<dbReference type="InterPro" id="IPR017440">
    <property type="entry name" value="Cit_synth/succinyl-CoA_lig_AS"/>
</dbReference>
<dbReference type="PROSITE" id="PS00399">
    <property type="entry name" value="SUCCINYL_COA_LIG_2"/>
    <property type="match status" value="1"/>
</dbReference>
<dbReference type="InterPro" id="IPR003781">
    <property type="entry name" value="CoA-bd"/>
</dbReference>
<dbReference type="PRINTS" id="PR01798">
    <property type="entry name" value="SCOASYNTHASE"/>
</dbReference>
<evidence type="ECO:0000256" key="2">
    <source>
        <dbReference type="ARBA" id="ARBA00022741"/>
    </source>
</evidence>
<dbReference type="InterPro" id="IPR016102">
    <property type="entry name" value="Succinyl-CoA_synth-like"/>
</dbReference>
<proteinExistence type="predicted"/>
<feature type="domain" description="CoA-binding" evidence="4">
    <location>
        <begin position="2"/>
        <end position="99"/>
    </location>
</feature>
<comment type="caution">
    <text evidence="5">The sequence shown here is derived from an EMBL/GenBank/DDBJ whole genome shotgun (WGS) entry which is preliminary data.</text>
</comment>
<dbReference type="Pfam" id="PF00549">
    <property type="entry name" value="Ligase_CoA"/>
    <property type="match status" value="1"/>
</dbReference>
<dbReference type="Pfam" id="PF02629">
    <property type="entry name" value="CoA_binding"/>
    <property type="match status" value="1"/>
</dbReference>
<dbReference type="GO" id="GO:0004776">
    <property type="term" value="F:succinate-CoA ligase (GDP-forming) activity"/>
    <property type="evidence" value="ECO:0007669"/>
    <property type="project" value="TreeGrafter"/>
</dbReference>
<dbReference type="InterPro" id="IPR005811">
    <property type="entry name" value="SUCC_ACL_C"/>
</dbReference>
<dbReference type="EMBL" id="DSPX01000125">
    <property type="protein sequence ID" value="HGG01423.1"/>
    <property type="molecule type" value="Genomic_DNA"/>
</dbReference>
<evidence type="ECO:0000259" key="4">
    <source>
        <dbReference type="SMART" id="SM00881"/>
    </source>
</evidence>
<organism evidence="5">
    <name type="scientific">Planktothricoides sp. SpSt-374</name>
    <dbReference type="NCBI Taxonomy" id="2282167"/>
    <lineage>
        <taxon>Bacteria</taxon>
        <taxon>Bacillati</taxon>
        <taxon>Cyanobacteriota</taxon>
        <taxon>Cyanophyceae</taxon>
        <taxon>Oscillatoriophycideae</taxon>
        <taxon>Oscillatoriales</taxon>
        <taxon>Oscillatoriaceae</taxon>
        <taxon>Planktothricoides</taxon>
    </lineage>
</organism>
<evidence type="ECO:0000313" key="5">
    <source>
        <dbReference type="EMBL" id="HGG01423.1"/>
    </source>
</evidence>
<dbReference type="InterPro" id="IPR036291">
    <property type="entry name" value="NAD(P)-bd_dom_sf"/>
</dbReference>
<dbReference type="SMART" id="SM00881">
    <property type="entry name" value="CoA_binding"/>
    <property type="match status" value="1"/>
</dbReference>
<evidence type="ECO:0000256" key="1">
    <source>
        <dbReference type="ARBA" id="ARBA00022598"/>
    </source>
</evidence>
<dbReference type="Gene3D" id="3.40.50.720">
    <property type="entry name" value="NAD(P)-binding Rossmann-like Domain"/>
    <property type="match status" value="1"/>
</dbReference>
<feature type="active site" description="Tele-phosphohistidine intermediate" evidence="3">
    <location>
        <position position="246"/>
    </location>
</feature>
<evidence type="ECO:0000256" key="3">
    <source>
        <dbReference type="PIRSR" id="PIRSR001553-1"/>
    </source>
</evidence>
<protein>
    <submittedName>
        <fullName evidence="5">CoA-binding protein</fullName>
    </submittedName>
</protein>
<accession>A0A7C3ZKE8</accession>
<sequence>MNLKPDSKVLVQGITEPLGSIHAARMKAGGTNVVAGVSPGHGSEKLHDIPVFDLIEQALSAVGQVDVSVIFSAPFEACDCAFEAIAAGIRQIIIITEGVPPLDMVRLVRKAEATETLIVGPGTPGIIIPGKLLLGTHPADFYTKGPVGLLGRSGTLTYEIALELTNAGLGQSIALGIGGDAIVGSSFPQWLQILDEDDHTEVIVLVGEIGGFSEEAAAKYISEAIDKPVIAYVAGRHAPKGKRLGHAGNLIAAQISAGNPDKVSPSGADPETAQSKISAFKQAKIPVADRPSQIPELVKKALKHGVKKK</sequence>